<evidence type="ECO:0000313" key="5">
    <source>
        <dbReference type="Proteomes" id="UP000033140"/>
    </source>
</evidence>
<reference evidence="4 5" key="1">
    <citation type="journal article" date="2011" name="J. Gen. Appl. Microbiol.">
        <title>Draft genome sequencing of the enigmatic yeast Saitoella complicata.</title>
        <authorList>
            <person name="Nishida H."/>
            <person name="Hamamoto M."/>
            <person name="Sugiyama J."/>
        </authorList>
    </citation>
    <scope>NUCLEOTIDE SEQUENCE [LARGE SCALE GENOMIC DNA]</scope>
    <source>
        <strain evidence="4 5">NRRL Y-17804</strain>
    </source>
</reference>
<accession>A0A0E9N7S7</accession>
<reference evidence="4 5" key="2">
    <citation type="journal article" date="2014" name="J. Gen. Appl. Microbiol.">
        <title>The early diverging ascomycetous budding yeast Saitoella complicata has three histone deacetylases belonging to the Clr6, Hos2, and Rpd3 lineages.</title>
        <authorList>
            <person name="Nishida H."/>
            <person name="Matsumoto T."/>
            <person name="Kondo S."/>
            <person name="Hamamoto M."/>
            <person name="Yoshikawa H."/>
        </authorList>
    </citation>
    <scope>NUCLEOTIDE SEQUENCE [LARGE SCALE GENOMIC DNA]</scope>
    <source>
        <strain evidence="4 5">NRRL Y-17804</strain>
    </source>
</reference>
<evidence type="ECO:0000259" key="3">
    <source>
        <dbReference type="PROSITE" id="PS50006"/>
    </source>
</evidence>
<dbReference type="InterPro" id="IPR008984">
    <property type="entry name" value="SMAD_FHA_dom_sf"/>
</dbReference>
<dbReference type="Pfam" id="PF00498">
    <property type="entry name" value="FHA"/>
    <property type="match status" value="1"/>
</dbReference>
<keyword evidence="5" id="KW-1185">Reference proteome</keyword>
<feature type="compositionally biased region" description="Basic and acidic residues" evidence="1">
    <location>
        <begin position="499"/>
        <end position="508"/>
    </location>
</feature>
<feature type="compositionally biased region" description="Acidic residues" evidence="1">
    <location>
        <begin position="615"/>
        <end position="624"/>
    </location>
</feature>
<evidence type="ECO:0000313" key="4">
    <source>
        <dbReference type="EMBL" id="GAO45967.1"/>
    </source>
</evidence>
<feature type="region of interest" description="Disordered" evidence="1">
    <location>
        <begin position="795"/>
        <end position="819"/>
    </location>
</feature>
<name>A0A0E9N7S7_SAICN</name>
<reference evidence="4 5" key="3">
    <citation type="journal article" date="2015" name="Genome Announc.">
        <title>Draft Genome Sequence of the Archiascomycetous Yeast Saitoella complicata.</title>
        <authorList>
            <person name="Yamauchi K."/>
            <person name="Kondo S."/>
            <person name="Hamamoto M."/>
            <person name="Takahashi Y."/>
            <person name="Ogura Y."/>
            <person name="Hayashi T."/>
            <person name="Nishida H."/>
        </authorList>
    </citation>
    <scope>NUCLEOTIDE SEQUENCE [LARGE SCALE GENOMIC DNA]</scope>
    <source>
        <strain evidence="4 5">NRRL Y-17804</strain>
    </source>
</reference>
<dbReference type="AlphaFoldDB" id="A0A0E9N7S7"/>
<dbReference type="InterPro" id="IPR000253">
    <property type="entry name" value="FHA_dom"/>
</dbReference>
<feature type="region of interest" description="Disordered" evidence="1">
    <location>
        <begin position="497"/>
        <end position="538"/>
    </location>
</feature>
<dbReference type="SUPFAM" id="SSF49879">
    <property type="entry name" value="SMAD/FHA domain"/>
    <property type="match status" value="1"/>
</dbReference>
<protein>
    <recommendedName>
        <fullName evidence="3">FHA domain-containing protein</fullName>
    </recommendedName>
</protein>
<feature type="compositionally biased region" description="Acidic residues" evidence="1">
    <location>
        <begin position="659"/>
        <end position="671"/>
    </location>
</feature>
<sequence>MHPHHGSPAFTPHCHPILSCDGADLKRFYGPPSIRSEFKSFQRVSKLFIRSLRWFRQCMLTLHPPPSSSNPPIFSMSTTGHRPHPLRAYIRLTPLGPSDHAPRTITLHPNKRIYIGRSSVDPRKGRLTTQDTLWFDSAVLSRTHACIEFDGIGVKVWDFGSSHGTWLEAGVGTPGWSDIGVGGGKGQKVPGEGFGVPLLRGNKIMFGNDVEKDGVTHEAVKCIANVLIRGPDTPYPSYRGIYNYYSADEAFSRQDVSAEMHPDASDFLSKQMHVGVLRQSPWIQSPDVGYFPTTEYVARVLERVALPKPQDRLNLSAKNLQKLMLLKFQSIVTSQLHTQKPAPTRAALDICSLITLGTPQPPISPDEFKCLVQLWARVVYVINTIGKPESPTSPATDFKPLILQRFEIKSLCEEDRELPITEFRDKIFELANELGFISDVARNPDILGYAGQGRAIKGTFTEAMREICREAYARLRESGEVERRGRGLGRFVTPEDEVIEPRGGEGSHYRPVSPGTEQGAGAGAEAPSPGYSPPTPQHEFVGERPLLPMGEFVDPRDVGGMVDRRMAEQEMDVEYEGEGDFSDTDVEVGEVIVIEDDETPIAPDMDGARNVILVEDEDETDFDKEEERVRQEEYEREFEERARTDESEDGSFSSSEESSSVDESESEEEVDKEQMARDAIYRGTLLAMLERRERAENMARQRIAPAVSSPVAAPRTFTLPTPPAREPVLQPPPESFMMEQYLEARRKLLQVEKELESANQKLVETHNQQGVKRKREDDEEEVPVPRAVEVAPVVDNDAMVIDDEPTEEQEEKQGPAKKKARFGYVASALGGVVLGGVAMFAGLVASAAGN</sequence>
<feature type="region of interest" description="Disordered" evidence="1">
    <location>
        <begin position="615"/>
        <end position="677"/>
    </location>
</feature>
<feature type="domain" description="FHA" evidence="3">
    <location>
        <begin position="113"/>
        <end position="168"/>
    </location>
</feature>
<feature type="compositionally biased region" description="Acidic residues" evidence="1">
    <location>
        <begin position="800"/>
        <end position="810"/>
    </location>
</feature>
<keyword evidence="2" id="KW-1133">Transmembrane helix</keyword>
<evidence type="ECO:0000256" key="1">
    <source>
        <dbReference type="SAM" id="MobiDB-lite"/>
    </source>
</evidence>
<keyword evidence="2" id="KW-0472">Membrane</keyword>
<organism evidence="4 5">
    <name type="scientific">Saitoella complicata (strain BCRC 22490 / CBS 7301 / JCM 7358 / NBRC 10748 / NRRL Y-17804)</name>
    <dbReference type="NCBI Taxonomy" id="698492"/>
    <lineage>
        <taxon>Eukaryota</taxon>
        <taxon>Fungi</taxon>
        <taxon>Dikarya</taxon>
        <taxon>Ascomycota</taxon>
        <taxon>Taphrinomycotina</taxon>
        <taxon>Taphrinomycotina incertae sedis</taxon>
        <taxon>Saitoella</taxon>
    </lineage>
</organism>
<evidence type="ECO:0000256" key="2">
    <source>
        <dbReference type="SAM" id="Phobius"/>
    </source>
</evidence>
<feature type="compositionally biased region" description="Basic and acidic residues" evidence="1">
    <location>
        <begin position="625"/>
        <end position="645"/>
    </location>
</feature>
<dbReference type="Gene3D" id="2.60.200.20">
    <property type="match status" value="1"/>
</dbReference>
<gene>
    <name evidence="4" type="ORF">G7K_0212-t1</name>
</gene>
<comment type="caution">
    <text evidence="4">The sequence shown here is derived from an EMBL/GenBank/DDBJ whole genome shotgun (WGS) entry which is preliminary data.</text>
</comment>
<keyword evidence="2" id="KW-0812">Transmembrane</keyword>
<feature type="transmembrane region" description="Helical" evidence="2">
    <location>
        <begin position="822"/>
        <end position="845"/>
    </location>
</feature>
<proteinExistence type="predicted"/>
<dbReference type="PROSITE" id="PS50006">
    <property type="entry name" value="FHA_DOMAIN"/>
    <property type="match status" value="1"/>
</dbReference>
<dbReference type="Proteomes" id="UP000033140">
    <property type="component" value="Unassembled WGS sequence"/>
</dbReference>
<dbReference type="EMBL" id="BACD03000001">
    <property type="protein sequence ID" value="GAO45967.1"/>
    <property type="molecule type" value="Genomic_DNA"/>
</dbReference>
<feature type="region of interest" description="Disordered" evidence="1">
    <location>
        <begin position="764"/>
        <end position="783"/>
    </location>
</feature>